<sequence>MKKIKSCYYEVDGKKFVVGDNSSVLMLIGKDHKFFVDFETNENFEPNFIPTKETARTQLKWAYILSYSFSKLETNKAKQDVWGYFIKENGTVPIKKYGIDKNYIQGTQISFSPVAQDSPIWEGTGYVMLLFIDEPGDGIAFPFMAVNQAPEIRGHYFDRQKNIENNPEVGINDGFYNYNTTIKLYFSTHMLPIKGLNGKNLISAGINLDLSAEWKDLSLTIELLDEAGDGQTTASTIARAYSCDPEYKFILDKPLVESELNKYAEEQSGVSTNANCSFEVPITIELDWKDKFHKNHKAEPTKKYYVMIVIKNKKSGKIYTSMPKNSQWVQTVDNKIEEIPSSHFFVVKYNSLDVILKELEAKKNNQIQYIGDVQYTRKEYDPCGYSMIEISDVADKDRKPFVIFDENKLADSGDKTSQTFDIIRGDAKKDVLISLKELHNKGVMCMGVMLPKNEKHDSKENVFLMDTILAAKKLGNDYERVEDTKHKKQLRKSNIDVTAENENDTDVIVDEQQPAYDVEKVQNLIFGTDYDYVGEDKLKLKLKYLYNKSYDNAILKAIGYEIDAQYSAANLKVKEIAWVARYIFWKDYFVQQYFVPVSTCRYPNQLVRTRVFPNLEWWINVKYETKEPVYVRQTPNYKYREFFTEKGQNKKLKESRLKEKEKNWKIKKYELDFEAGFKIDGEENPLIPGDGFPLLNAINFLLKAYEIFKEITFADEAKEGEAAIASGTARTTDGSPSSKKMAARWKLRKGRGLPFRIEVSTPAFSGGIQGKFAQSKSKPNEIGAFYFLEFAAKPLFGIKGELDLLFFAQFIGPIGQAMYRLSQIVKKVNYLTLGAVRIDYYINVGAKVDFNVEIKALEYHSVDGWDGGEVQIYIPIEIYLNAGVDVNASIEGIGSASADARIEGKAKFEVRATHDKRNNKCPALLKFEGLTGKVWLKFSIKDKTKQDTGEPEEEPDHKFSIIDPKDPWKIDII</sequence>
<evidence type="ECO:0000313" key="2">
    <source>
        <dbReference type="EMBL" id="RLJ77803.1"/>
    </source>
</evidence>
<feature type="region of interest" description="Disordered" evidence="1">
    <location>
        <begin position="945"/>
        <end position="966"/>
    </location>
</feature>
<dbReference type="EMBL" id="SOPX01000001">
    <property type="protein sequence ID" value="TFB33002.1"/>
    <property type="molecule type" value="Genomic_DNA"/>
</dbReference>
<dbReference type="RefSeq" id="WP_121284530.1">
    <property type="nucleotide sequence ID" value="NZ_RCCK01000011.1"/>
</dbReference>
<comment type="caution">
    <text evidence="2">The sequence shown here is derived from an EMBL/GenBank/DDBJ whole genome shotgun (WGS) entry which is preliminary data.</text>
</comment>
<feature type="compositionally biased region" description="Basic and acidic residues" evidence="1">
    <location>
        <begin position="955"/>
        <end position="966"/>
    </location>
</feature>
<accession>A0A497Y4E5</accession>
<evidence type="ECO:0000313" key="3">
    <source>
        <dbReference type="EMBL" id="TFB33002.1"/>
    </source>
</evidence>
<reference evidence="2 4" key="1">
    <citation type="submission" date="2018-10" db="EMBL/GenBank/DDBJ databases">
        <title>Genomic Encyclopedia of Archaeal and Bacterial Type Strains, Phase II (KMG-II): from individual species to whole genera.</title>
        <authorList>
            <person name="Goeker M."/>
        </authorList>
    </citation>
    <scope>NUCLEOTIDE SEQUENCE [LARGE SCALE GENOMIC DNA]</scope>
    <source>
        <strain evidence="2 4">DSM 19624</strain>
    </source>
</reference>
<dbReference type="OrthoDB" id="1207102at2"/>
<name>A0A497Y4E5_9SPHI</name>
<reference evidence="3 5" key="2">
    <citation type="submission" date="2019-03" db="EMBL/GenBank/DDBJ databases">
        <authorList>
            <person name="He R.-H."/>
        </authorList>
    </citation>
    <scope>NUCLEOTIDE SEQUENCE [LARGE SCALE GENOMIC DNA]</scope>
    <source>
        <strain evidence="3 5">DSM 19624</strain>
    </source>
</reference>
<proteinExistence type="predicted"/>
<organism evidence="2 4">
    <name type="scientific">Pedobacter alluvionis</name>
    <dbReference type="NCBI Taxonomy" id="475253"/>
    <lineage>
        <taxon>Bacteria</taxon>
        <taxon>Pseudomonadati</taxon>
        <taxon>Bacteroidota</taxon>
        <taxon>Sphingobacteriia</taxon>
        <taxon>Sphingobacteriales</taxon>
        <taxon>Sphingobacteriaceae</taxon>
        <taxon>Pedobacter</taxon>
    </lineage>
</organism>
<dbReference type="Proteomes" id="UP000297429">
    <property type="component" value="Unassembled WGS sequence"/>
</dbReference>
<gene>
    <name evidence="2" type="ORF">BCL90_2909</name>
    <name evidence="3" type="ORF">E3V97_02890</name>
</gene>
<dbReference type="EMBL" id="RCCK01000011">
    <property type="protein sequence ID" value="RLJ77803.1"/>
    <property type="molecule type" value="Genomic_DNA"/>
</dbReference>
<protein>
    <submittedName>
        <fullName evidence="2">Uncharacterized protein</fullName>
    </submittedName>
</protein>
<evidence type="ECO:0000313" key="4">
    <source>
        <dbReference type="Proteomes" id="UP000273898"/>
    </source>
</evidence>
<dbReference type="AlphaFoldDB" id="A0A497Y4E5"/>
<dbReference type="Proteomes" id="UP000273898">
    <property type="component" value="Unassembled WGS sequence"/>
</dbReference>
<keyword evidence="5" id="KW-1185">Reference proteome</keyword>
<evidence type="ECO:0000256" key="1">
    <source>
        <dbReference type="SAM" id="MobiDB-lite"/>
    </source>
</evidence>
<evidence type="ECO:0000313" key="5">
    <source>
        <dbReference type="Proteomes" id="UP000297429"/>
    </source>
</evidence>